<dbReference type="Gene3D" id="3.40.190.10">
    <property type="entry name" value="Periplasmic binding protein-like II"/>
    <property type="match status" value="2"/>
</dbReference>
<proteinExistence type="predicted"/>
<keyword evidence="2" id="KW-1185">Reference proteome</keyword>
<dbReference type="OrthoDB" id="34246at2"/>
<gene>
    <name evidence="1" type="ORF">ADINL_3074</name>
</gene>
<protein>
    <submittedName>
        <fullName evidence="1">ABC-type phosphate/phosphonate transport system periplasmic component</fullName>
    </submittedName>
</protein>
<organism evidence="1 2">
    <name type="scientific">Nitrincola lacisaponensis</name>
    <dbReference type="NCBI Taxonomy" id="267850"/>
    <lineage>
        <taxon>Bacteria</taxon>
        <taxon>Pseudomonadati</taxon>
        <taxon>Pseudomonadota</taxon>
        <taxon>Gammaproteobacteria</taxon>
        <taxon>Oceanospirillales</taxon>
        <taxon>Oceanospirillaceae</taxon>
        <taxon>Nitrincola</taxon>
    </lineage>
</organism>
<dbReference type="EMBL" id="JMSZ01000042">
    <property type="protein sequence ID" value="KDE38619.1"/>
    <property type="molecule type" value="Genomic_DNA"/>
</dbReference>
<dbReference type="Proteomes" id="UP000027318">
    <property type="component" value="Unassembled WGS sequence"/>
</dbReference>
<reference evidence="1 2" key="1">
    <citation type="journal article" date="2005" name="Int. J. Syst. Evol. Microbiol.">
        <title>Nitrincola lacisaponensis gen. nov., sp. nov., a novel alkaliphilic bacterium isolated from an alkaline, saline lake.</title>
        <authorList>
            <person name="Dimitriu P.A."/>
            <person name="Shukla S.K."/>
            <person name="Conradt J."/>
            <person name="Marquez M.C."/>
            <person name="Ventosa A."/>
            <person name="Maglia A."/>
            <person name="Peyton B.M."/>
            <person name="Pinkart H.C."/>
            <person name="Mormile M.R."/>
        </authorList>
    </citation>
    <scope>NUCLEOTIDE SEQUENCE [LARGE SCALE GENOMIC DNA]</scope>
    <source>
        <strain evidence="1 2">4CA</strain>
    </source>
</reference>
<name>A0A063XYP3_9GAMM</name>
<accession>A0A063XYP3</accession>
<dbReference type="RefSeq" id="WP_036550029.1">
    <property type="nucleotide sequence ID" value="NZ_JMSZ01000042.1"/>
</dbReference>
<dbReference type="STRING" id="267850.ADINL_3074"/>
<dbReference type="Pfam" id="PF12974">
    <property type="entry name" value="Phosphonate-bd"/>
    <property type="match status" value="1"/>
</dbReference>
<dbReference type="AlphaFoldDB" id="A0A063XYP3"/>
<sequence length="248" mass="27622">MPLNLTVSPDFAPDHISGWFYFNTYLQRQLGIPIHLELYDSFEKQRQDIREGKVDLIYANPYDASMLVRELGFKALMKPAHKADETVIAVSVSSPCGSVEDLQPGSVIATTDDPDVHTMGMIMLESADLDDSNIQVKTLKNYVLVAKTLLKGEADAGFFLKQAYDELSELIRSEMKPLVSSQIGVIHHVLLAGPAFQSHEDALKSTLLSMADEEKGRNVLQNMGLVGWELMSEEDSEFMIDLIDTLID</sequence>
<dbReference type="SUPFAM" id="SSF53850">
    <property type="entry name" value="Periplasmic binding protein-like II"/>
    <property type="match status" value="1"/>
</dbReference>
<evidence type="ECO:0000313" key="2">
    <source>
        <dbReference type="Proteomes" id="UP000027318"/>
    </source>
</evidence>
<evidence type="ECO:0000313" key="1">
    <source>
        <dbReference type="EMBL" id="KDE38619.1"/>
    </source>
</evidence>
<comment type="caution">
    <text evidence="1">The sequence shown here is derived from an EMBL/GenBank/DDBJ whole genome shotgun (WGS) entry which is preliminary data.</text>
</comment>